<evidence type="ECO:0000313" key="7">
    <source>
        <dbReference type="Proteomes" id="UP001161422"/>
    </source>
</evidence>
<keyword evidence="7" id="KW-1185">Reference proteome</keyword>
<dbReference type="RefSeq" id="WP_095507107.1">
    <property type="nucleotide sequence ID" value="NZ_BSNC01000011.1"/>
</dbReference>
<dbReference type="SUPFAM" id="SSF46785">
    <property type="entry name" value="Winged helix' DNA-binding domain"/>
    <property type="match status" value="1"/>
</dbReference>
<protein>
    <submittedName>
        <fullName evidence="6">LysR family transcriptional regulator</fullName>
    </submittedName>
</protein>
<gene>
    <name evidence="6" type="ORF">GCM10007895_31000</name>
</gene>
<sequence>MAFSNLDYLQAFVTAAEVGSFSAAARKLGKAQSAVSTAVSNLELDLGVELFDRSQRYPKLTEQGRHLKDEAALILERCQILQHKADGLHREVESSVTIAIDENLLVSQWNLVLDRFVERYPHVNLHMLHPITEGALELVTKGEADLAMVCQQESMPDKLKIHSLQRQQVRVVIAPSHELAQNMPVPDDHPSLHRQILVAESRWFTHGHGNYAVDVWTTESVLTALYLVEAGFGWAVLPNPIVEQGLAQGSLVELKMETLESAWYTSTDLIWHASRTLGPAAQWLWQCIVDEVKASKATP</sequence>
<dbReference type="InterPro" id="IPR036390">
    <property type="entry name" value="WH_DNA-bd_sf"/>
</dbReference>
<dbReference type="Proteomes" id="UP001161422">
    <property type="component" value="Unassembled WGS sequence"/>
</dbReference>
<evidence type="ECO:0000259" key="5">
    <source>
        <dbReference type="PROSITE" id="PS50931"/>
    </source>
</evidence>
<dbReference type="PROSITE" id="PS50931">
    <property type="entry name" value="HTH_LYSR"/>
    <property type="match status" value="1"/>
</dbReference>
<dbReference type="Gene3D" id="1.10.10.10">
    <property type="entry name" value="Winged helix-like DNA-binding domain superfamily/Winged helix DNA-binding domain"/>
    <property type="match status" value="1"/>
</dbReference>
<dbReference type="SUPFAM" id="SSF53850">
    <property type="entry name" value="Periplasmic binding protein-like II"/>
    <property type="match status" value="1"/>
</dbReference>
<comment type="caution">
    <text evidence="6">The sequence shown here is derived from an EMBL/GenBank/DDBJ whole genome shotgun (WGS) entry which is preliminary data.</text>
</comment>
<dbReference type="InterPro" id="IPR005119">
    <property type="entry name" value="LysR_subst-bd"/>
</dbReference>
<dbReference type="AlphaFoldDB" id="A0AA37RYY0"/>
<dbReference type="InterPro" id="IPR036388">
    <property type="entry name" value="WH-like_DNA-bd_sf"/>
</dbReference>
<dbReference type="Pfam" id="PF00126">
    <property type="entry name" value="HTH_1"/>
    <property type="match status" value="1"/>
</dbReference>
<dbReference type="CDD" id="cd05466">
    <property type="entry name" value="PBP2_LTTR_substrate"/>
    <property type="match status" value="1"/>
</dbReference>
<dbReference type="GO" id="GO:0000976">
    <property type="term" value="F:transcription cis-regulatory region binding"/>
    <property type="evidence" value="ECO:0007669"/>
    <property type="project" value="TreeGrafter"/>
</dbReference>
<dbReference type="PANTHER" id="PTHR30126:SF91">
    <property type="entry name" value="LYSR FAMILY TRANSCRIPTIONAL REGULATOR"/>
    <property type="match status" value="1"/>
</dbReference>
<dbReference type="FunFam" id="1.10.10.10:FF:000001">
    <property type="entry name" value="LysR family transcriptional regulator"/>
    <property type="match status" value="1"/>
</dbReference>
<dbReference type="PANTHER" id="PTHR30126">
    <property type="entry name" value="HTH-TYPE TRANSCRIPTIONAL REGULATOR"/>
    <property type="match status" value="1"/>
</dbReference>
<accession>A0AA37RYY0</accession>
<dbReference type="PRINTS" id="PR00039">
    <property type="entry name" value="HTHLYSR"/>
</dbReference>
<dbReference type="InterPro" id="IPR000847">
    <property type="entry name" value="LysR_HTH_N"/>
</dbReference>
<reference evidence="6" key="1">
    <citation type="journal article" date="2014" name="Int. J. Syst. Evol. Microbiol.">
        <title>Complete genome sequence of Corynebacterium casei LMG S-19264T (=DSM 44701T), isolated from a smear-ripened cheese.</title>
        <authorList>
            <consortium name="US DOE Joint Genome Institute (JGI-PGF)"/>
            <person name="Walter F."/>
            <person name="Albersmeier A."/>
            <person name="Kalinowski J."/>
            <person name="Ruckert C."/>
        </authorList>
    </citation>
    <scope>NUCLEOTIDE SEQUENCE</scope>
    <source>
        <strain evidence="6">NBRC 101628</strain>
    </source>
</reference>
<dbReference type="EMBL" id="BSNC01000011">
    <property type="protein sequence ID" value="GLP97793.1"/>
    <property type="molecule type" value="Genomic_DNA"/>
</dbReference>
<dbReference type="GO" id="GO:0003700">
    <property type="term" value="F:DNA-binding transcription factor activity"/>
    <property type="evidence" value="ECO:0007669"/>
    <property type="project" value="InterPro"/>
</dbReference>
<keyword evidence="3" id="KW-0238">DNA-binding</keyword>
<reference evidence="6" key="2">
    <citation type="submission" date="2023-01" db="EMBL/GenBank/DDBJ databases">
        <title>Draft genome sequence of Paraferrimonas sedimenticola strain NBRC 101628.</title>
        <authorList>
            <person name="Sun Q."/>
            <person name="Mori K."/>
        </authorList>
    </citation>
    <scope>NUCLEOTIDE SEQUENCE</scope>
    <source>
        <strain evidence="6">NBRC 101628</strain>
    </source>
</reference>
<proteinExistence type="inferred from homology"/>
<dbReference type="Gene3D" id="3.40.190.290">
    <property type="match status" value="1"/>
</dbReference>
<evidence type="ECO:0000256" key="4">
    <source>
        <dbReference type="ARBA" id="ARBA00023163"/>
    </source>
</evidence>
<name>A0AA37RYY0_9GAMM</name>
<evidence type="ECO:0000256" key="3">
    <source>
        <dbReference type="ARBA" id="ARBA00023125"/>
    </source>
</evidence>
<dbReference type="Pfam" id="PF03466">
    <property type="entry name" value="LysR_substrate"/>
    <property type="match status" value="1"/>
</dbReference>
<evidence type="ECO:0000313" key="6">
    <source>
        <dbReference type="EMBL" id="GLP97793.1"/>
    </source>
</evidence>
<keyword evidence="4" id="KW-0804">Transcription</keyword>
<keyword evidence="2" id="KW-0805">Transcription regulation</keyword>
<comment type="similarity">
    <text evidence="1">Belongs to the LysR transcriptional regulatory family.</text>
</comment>
<evidence type="ECO:0000256" key="2">
    <source>
        <dbReference type="ARBA" id="ARBA00023015"/>
    </source>
</evidence>
<feature type="domain" description="HTH lysR-type" evidence="5">
    <location>
        <begin position="1"/>
        <end position="61"/>
    </location>
</feature>
<organism evidence="6 7">
    <name type="scientific">Paraferrimonas sedimenticola</name>
    <dbReference type="NCBI Taxonomy" id="375674"/>
    <lineage>
        <taxon>Bacteria</taxon>
        <taxon>Pseudomonadati</taxon>
        <taxon>Pseudomonadota</taxon>
        <taxon>Gammaproteobacteria</taxon>
        <taxon>Alteromonadales</taxon>
        <taxon>Ferrimonadaceae</taxon>
        <taxon>Paraferrimonas</taxon>
    </lineage>
</organism>
<evidence type="ECO:0000256" key="1">
    <source>
        <dbReference type="ARBA" id="ARBA00009437"/>
    </source>
</evidence>